<sequence>MGISEHRSSPSFILAIITLSPCLLGNRLSPVWTGRPGENLSIRIALLFAHSWCHYEELEICPRMVETEVGLTRPIII</sequence>
<evidence type="ECO:0000313" key="2">
    <source>
        <dbReference type="EMBL" id="KAK1674829.1"/>
    </source>
</evidence>
<evidence type="ECO:0008006" key="4">
    <source>
        <dbReference type="Google" id="ProtNLM"/>
    </source>
</evidence>
<reference evidence="2" key="1">
    <citation type="submission" date="2021-06" db="EMBL/GenBank/DDBJ databases">
        <title>Comparative genomics, transcriptomics and evolutionary studies reveal genomic signatures of adaptation to plant cell wall in hemibiotrophic fungi.</title>
        <authorList>
            <consortium name="DOE Joint Genome Institute"/>
            <person name="Baroncelli R."/>
            <person name="Diaz J.F."/>
            <person name="Benocci T."/>
            <person name="Peng M."/>
            <person name="Battaglia E."/>
            <person name="Haridas S."/>
            <person name="Andreopoulos W."/>
            <person name="Labutti K."/>
            <person name="Pangilinan J."/>
            <person name="Floch G.L."/>
            <person name="Makela M.R."/>
            <person name="Henrissat B."/>
            <person name="Grigoriev I.V."/>
            <person name="Crouch J.A."/>
            <person name="De Vries R.P."/>
            <person name="Sukno S.A."/>
            <person name="Thon M.R."/>
        </authorList>
    </citation>
    <scope>NUCLEOTIDE SEQUENCE</scope>
    <source>
        <strain evidence="2">CBS 193.32</strain>
    </source>
</reference>
<protein>
    <recommendedName>
        <fullName evidence="4">Secreted protein</fullName>
    </recommendedName>
</protein>
<comment type="caution">
    <text evidence="2">The sequence shown here is derived from an EMBL/GenBank/DDBJ whole genome shotgun (WGS) entry which is preliminary data.</text>
</comment>
<gene>
    <name evidence="2" type="ORF">BDP55DRAFT_666426</name>
</gene>
<keyword evidence="3" id="KW-1185">Reference proteome</keyword>
<feature type="signal peptide" evidence="1">
    <location>
        <begin position="1"/>
        <end position="25"/>
    </location>
</feature>
<feature type="chain" id="PRO_5042477248" description="Secreted protein" evidence="1">
    <location>
        <begin position="26"/>
        <end position="77"/>
    </location>
</feature>
<accession>A0AAJ0EX36</accession>
<evidence type="ECO:0000313" key="3">
    <source>
        <dbReference type="Proteomes" id="UP001224890"/>
    </source>
</evidence>
<proteinExistence type="predicted"/>
<evidence type="ECO:0000256" key="1">
    <source>
        <dbReference type="SAM" id="SignalP"/>
    </source>
</evidence>
<dbReference type="EMBL" id="JAHMHR010000024">
    <property type="protein sequence ID" value="KAK1674829.1"/>
    <property type="molecule type" value="Genomic_DNA"/>
</dbReference>
<organism evidence="2 3">
    <name type="scientific">Colletotrichum godetiae</name>
    <dbReference type="NCBI Taxonomy" id="1209918"/>
    <lineage>
        <taxon>Eukaryota</taxon>
        <taxon>Fungi</taxon>
        <taxon>Dikarya</taxon>
        <taxon>Ascomycota</taxon>
        <taxon>Pezizomycotina</taxon>
        <taxon>Sordariomycetes</taxon>
        <taxon>Hypocreomycetidae</taxon>
        <taxon>Glomerellales</taxon>
        <taxon>Glomerellaceae</taxon>
        <taxon>Colletotrichum</taxon>
        <taxon>Colletotrichum acutatum species complex</taxon>
    </lineage>
</organism>
<dbReference type="GeneID" id="85459634"/>
<dbReference type="Proteomes" id="UP001224890">
    <property type="component" value="Unassembled WGS sequence"/>
</dbReference>
<dbReference type="RefSeq" id="XP_060428832.1">
    <property type="nucleotide sequence ID" value="XM_060575108.1"/>
</dbReference>
<keyword evidence="1" id="KW-0732">Signal</keyword>
<name>A0AAJ0EX36_9PEZI</name>
<dbReference type="AlphaFoldDB" id="A0AAJ0EX36"/>